<dbReference type="GO" id="GO:0046982">
    <property type="term" value="F:protein heterodimerization activity"/>
    <property type="evidence" value="ECO:0007669"/>
    <property type="project" value="InterPro"/>
</dbReference>
<dbReference type="AlphaFoldDB" id="A0A1Y1XUA7"/>
<keyword evidence="4 8" id="KW-0158">Chromosome</keyword>
<dbReference type="OrthoDB" id="2532770at2759"/>
<keyword evidence="10" id="KW-1185">Reference proteome</keyword>
<keyword evidence="5 8" id="KW-0238">DNA-binding</keyword>
<evidence type="ECO:0000256" key="7">
    <source>
        <dbReference type="ARBA" id="ARBA00023269"/>
    </source>
</evidence>
<evidence type="ECO:0000313" key="9">
    <source>
        <dbReference type="EMBL" id="ORX89330.1"/>
    </source>
</evidence>
<dbReference type="InterPro" id="IPR009072">
    <property type="entry name" value="Histone-fold"/>
</dbReference>
<reference evidence="9 10" key="1">
    <citation type="submission" date="2016-07" db="EMBL/GenBank/DDBJ databases">
        <title>Pervasive Adenine N6-methylation of Active Genes in Fungi.</title>
        <authorList>
            <consortium name="DOE Joint Genome Institute"/>
            <person name="Mondo S.J."/>
            <person name="Dannebaum R.O."/>
            <person name="Kuo R.C."/>
            <person name="Labutti K."/>
            <person name="Haridas S."/>
            <person name="Kuo A."/>
            <person name="Salamov A."/>
            <person name="Ahrendt S.R."/>
            <person name="Lipzen A."/>
            <person name="Sullivan W."/>
            <person name="Andreopoulos W.B."/>
            <person name="Clum A."/>
            <person name="Lindquist E."/>
            <person name="Daum C."/>
            <person name="Ramamoorthy G.K."/>
            <person name="Gryganskyi A."/>
            <person name="Culley D."/>
            <person name="Magnuson J.K."/>
            <person name="James T.Y."/>
            <person name="O'Malley M.A."/>
            <person name="Stajich J.E."/>
            <person name="Spatafora J.W."/>
            <person name="Visel A."/>
            <person name="Grigoriev I.V."/>
        </authorList>
    </citation>
    <scope>NUCLEOTIDE SEQUENCE [LARGE SCALE GENOMIC DNA]</scope>
    <source>
        <strain evidence="9 10">CBS 931.73</strain>
    </source>
</reference>
<evidence type="ECO:0000256" key="8">
    <source>
        <dbReference type="RuleBase" id="RU000528"/>
    </source>
</evidence>
<dbReference type="CDD" id="cd22912">
    <property type="entry name" value="HFD_H4"/>
    <property type="match status" value="1"/>
</dbReference>
<comment type="subunit">
    <text evidence="8">The nucleosome is a histone octamer containing two molecules each of H2A, H2B, H3 and H4 assembled in one H3-H4 heterotetramer and two H2A-H2B heterodimers. The octamer wraps approximately 147 bp of DNA.</text>
</comment>
<accession>A0A1Y1XUA7</accession>
<dbReference type="GO" id="GO:0000786">
    <property type="term" value="C:nucleosome"/>
    <property type="evidence" value="ECO:0007669"/>
    <property type="project" value="UniProtKB-KW"/>
</dbReference>
<evidence type="ECO:0000256" key="5">
    <source>
        <dbReference type="ARBA" id="ARBA00023125"/>
    </source>
</evidence>
<dbReference type="SMART" id="SM00417">
    <property type="entry name" value="H4"/>
    <property type="match status" value="1"/>
</dbReference>
<evidence type="ECO:0000256" key="6">
    <source>
        <dbReference type="ARBA" id="ARBA00023242"/>
    </source>
</evidence>
<dbReference type="Gene3D" id="1.10.20.10">
    <property type="entry name" value="Histone, subunit A"/>
    <property type="match status" value="1"/>
</dbReference>
<dbReference type="InParanoid" id="A0A1Y1XUA7"/>
<dbReference type="GO" id="GO:0030527">
    <property type="term" value="F:structural constituent of chromatin"/>
    <property type="evidence" value="ECO:0007669"/>
    <property type="project" value="InterPro"/>
</dbReference>
<organism evidence="9 10">
    <name type="scientific">Basidiobolus meristosporus CBS 931.73</name>
    <dbReference type="NCBI Taxonomy" id="1314790"/>
    <lineage>
        <taxon>Eukaryota</taxon>
        <taxon>Fungi</taxon>
        <taxon>Fungi incertae sedis</taxon>
        <taxon>Zoopagomycota</taxon>
        <taxon>Entomophthoromycotina</taxon>
        <taxon>Basidiobolomycetes</taxon>
        <taxon>Basidiobolales</taxon>
        <taxon>Basidiobolaceae</taxon>
        <taxon>Basidiobolus</taxon>
    </lineage>
</organism>
<dbReference type="GO" id="GO:0005634">
    <property type="term" value="C:nucleus"/>
    <property type="evidence" value="ECO:0007669"/>
    <property type="project" value="UniProtKB-SubCell"/>
</dbReference>
<keyword evidence="7 8" id="KW-0544">Nucleosome core</keyword>
<comment type="function">
    <text evidence="8">Core component of nucleosome. Nucleosomes wrap and compact DNA into chromatin, limiting DNA accessibility to the cellular machineries which require DNA as a template. Histones thereby play a central role in transcription regulation, DNA repair, DNA replication and chromosomal stability. DNA accessibility is regulated via a complex set of post-translational modifications of histones, also called histone code, and nucleosome remodeling.</text>
</comment>
<gene>
    <name evidence="9" type="ORF">K493DRAFT_305864</name>
</gene>
<evidence type="ECO:0000256" key="3">
    <source>
        <dbReference type="ARBA" id="ARBA00006564"/>
    </source>
</evidence>
<comment type="subcellular location">
    <subcellularLocation>
        <location evidence="2">Chromosome</location>
    </subcellularLocation>
    <subcellularLocation>
        <location evidence="1">Nucleus</location>
    </subcellularLocation>
</comment>
<evidence type="ECO:0000313" key="10">
    <source>
        <dbReference type="Proteomes" id="UP000193498"/>
    </source>
</evidence>
<dbReference type="GO" id="GO:0003677">
    <property type="term" value="F:DNA binding"/>
    <property type="evidence" value="ECO:0007669"/>
    <property type="project" value="UniProtKB-KW"/>
</dbReference>
<keyword evidence="6 8" id="KW-0539">Nucleus</keyword>
<proteinExistence type="inferred from homology"/>
<dbReference type="PRINTS" id="PR00623">
    <property type="entry name" value="HISTONEH4"/>
</dbReference>
<dbReference type="SUPFAM" id="SSF47113">
    <property type="entry name" value="Histone-fold"/>
    <property type="match status" value="1"/>
</dbReference>
<sequence length="109" mass="12467">MHGLGKGKGSPKKRPVRVDTIKGIGDMSLRKLARRGGVKRISKPIYPHIRETIVEFLNDLIRDTVSYTQYAHRSIVTSSDVCYAMKRRGHTLYGFNQTQDRVVANDKYF</sequence>
<comment type="similarity">
    <text evidence="3 8">Belongs to the histone H4 family.</text>
</comment>
<evidence type="ECO:0000256" key="2">
    <source>
        <dbReference type="ARBA" id="ARBA00004286"/>
    </source>
</evidence>
<dbReference type="STRING" id="1314790.A0A1Y1XUA7"/>
<dbReference type="PANTHER" id="PTHR10484">
    <property type="entry name" value="HISTONE H4"/>
    <property type="match status" value="1"/>
</dbReference>
<protein>
    <recommendedName>
        <fullName evidence="8">Histone H4</fullName>
    </recommendedName>
</protein>
<dbReference type="Proteomes" id="UP000193498">
    <property type="component" value="Unassembled WGS sequence"/>
</dbReference>
<evidence type="ECO:0000256" key="4">
    <source>
        <dbReference type="ARBA" id="ARBA00022454"/>
    </source>
</evidence>
<dbReference type="EMBL" id="MCFE01000456">
    <property type="protein sequence ID" value="ORX89330.1"/>
    <property type="molecule type" value="Genomic_DNA"/>
</dbReference>
<dbReference type="InterPro" id="IPR001951">
    <property type="entry name" value="Histone_H4"/>
</dbReference>
<evidence type="ECO:0000256" key="1">
    <source>
        <dbReference type="ARBA" id="ARBA00004123"/>
    </source>
</evidence>
<comment type="caution">
    <text evidence="9">The sequence shown here is derived from an EMBL/GenBank/DDBJ whole genome shotgun (WGS) entry which is preliminary data.</text>
</comment>
<name>A0A1Y1XUA7_9FUNG</name>